<sequence length="550" mass="61197">MKLSKQIQSFFQNIVTLFDVLARLRVQKALIGMTVLSVLIALGGIGCSVFYADAIDRVLIHAGLSAFLGSIGLLVLLKIGAIALRTALDWLGSRTRNTMIARLRSLVLAALMDMDLEYFHALSYGELVDKIQGSTFDLADNLGLFLPELLRRLFVGSITLLFSVWLSPSLTFLFCGLCALMLWLQIWGGNQCGAFMDDMIEARNSRDACVHELLDTTRTIQIFSLEKATKRWFVDASNFFIRAFSTAMEKLALFFSPGRIVNDLAILLPCALGVLQVRLDQLPLETFVTLLFVWSISAQEFKGLDGILGNLPTIIANAHDLDTLWSAPADPAQTEDFQSRTPALDIQNAHYSFIHGNPGFHIEDLTIQPGEKVAIVGGNGSGKTTFLRTLAGLYPRYTGTIRWFETEARDLKPNKIGYVSQHPALFDDTLRNNVDPRHQKTDEQIRTMLNELGLSALCAKLNDPLEKNLSGGEKQRLALVRTLLEGTNVLLLDEATSALDRKTAAKIHRTLTSKRDLTLLTILHDVEWLSLYDRVLVFENGMLKEDSDHA</sequence>
<protein>
    <submittedName>
        <fullName evidence="1">ABC transporter ATP-binding protein</fullName>
    </submittedName>
</protein>
<comment type="caution">
    <text evidence="1">The sequence shown here is derived from an EMBL/GenBank/DDBJ whole genome shotgun (WGS) entry which is preliminary data.</text>
</comment>
<dbReference type="EMBL" id="SRYG01000003">
    <property type="protein sequence ID" value="TGY66955.1"/>
    <property type="molecule type" value="Genomic_DNA"/>
</dbReference>
<reference evidence="1" key="1">
    <citation type="submission" date="2019-04" db="EMBL/GenBank/DDBJ databases">
        <title>Microbes associate with the intestines of laboratory mice.</title>
        <authorList>
            <person name="Navarre W."/>
            <person name="Wong E."/>
            <person name="Huang K."/>
            <person name="Tropini C."/>
            <person name="Ng K."/>
            <person name="Yu B."/>
        </authorList>
    </citation>
    <scope>NUCLEOTIDE SEQUENCE</scope>
    <source>
        <strain evidence="1">NM09_H32</strain>
    </source>
</reference>
<organism evidence="1 2">
    <name type="scientific">Dubosiella muris</name>
    <dbReference type="NCBI Taxonomy" id="3038133"/>
    <lineage>
        <taxon>Bacteria</taxon>
        <taxon>Bacillati</taxon>
        <taxon>Bacillota</taxon>
        <taxon>Erysipelotrichia</taxon>
        <taxon>Erysipelotrichales</taxon>
        <taxon>Erysipelotrichaceae</taxon>
        <taxon>Dubosiella</taxon>
    </lineage>
</organism>
<keyword evidence="1" id="KW-0067">ATP-binding</keyword>
<proteinExistence type="predicted"/>
<dbReference type="Proteomes" id="UP000308836">
    <property type="component" value="Unassembled WGS sequence"/>
</dbReference>
<keyword evidence="2" id="KW-1185">Reference proteome</keyword>
<keyword evidence="1" id="KW-0547">Nucleotide-binding</keyword>
<gene>
    <name evidence="1" type="ORF">E5336_02420</name>
</gene>
<evidence type="ECO:0000313" key="2">
    <source>
        <dbReference type="Proteomes" id="UP000308836"/>
    </source>
</evidence>
<evidence type="ECO:0000313" key="1">
    <source>
        <dbReference type="EMBL" id="TGY66955.1"/>
    </source>
</evidence>
<name>A0AC61R9J4_9FIRM</name>
<accession>A0AC61R9J4</accession>